<comment type="caution">
    <text evidence="1">The sequence shown here is derived from an EMBL/GenBank/DDBJ whole genome shotgun (WGS) entry which is preliminary data.</text>
</comment>
<evidence type="ECO:0000313" key="1">
    <source>
        <dbReference type="EMBL" id="RFM34614.1"/>
    </source>
</evidence>
<dbReference type="Gene3D" id="2.160.20.120">
    <property type="match status" value="1"/>
</dbReference>
<gene>
    <name evidence="1" type="ORF">DXN04_15220</name>
</gene>
<dbReference type="AlphaFoldDB" id="A0A3E1P3C8"/>
<keyword evidence="2" id="KW-1185">Reference proteome</keyword>
<reference evidence="1 2" key="1">
    <citation type="submission" date="2018-08" db="EMBL/GenBank/DDBJ databases">
        <title>Chitinophaga sp. K20C18050901, a novel bacterium isolated from forest soil.</title>
        <authorList>
            <person name="Wang C."/>
        </authorList>
    </citation>
    <scope>NUCLEOTIDE SEQUENCE [LARGE SCALE GENOMIC DNA]</scope>
    <source>
        <strain evidence="1 2">K20C18050901</strain>
    </source>
</reference>
<organism evidence="1 2">
    <name type="scientific">Chitinophaga silvisoli</name>
    <dbReference type="NCBI Taxonomy" id="2291814"/>
    <lineage>
        <taxon>Bacteria</taxon>
        <taxon>Pseudomonadati</taxon>
        <taxon>Bacteroidota</taxon>
        <taxon>Chitinophagia</taxon>
        <taxon>Chitinophagales</taxon>
        <taxon>Chitinophagaceae</taxon>
        <taxon>Chitinophaga</taxon>
    </lineage>
</organism>
<dbReference type="Proteomes" id="UP000261174">
    <property type="component" value="Unassembled WGS sequence"/>
</dbReference>
<dbReference type="EMBL" id="QTJV01000004">
    <property type="protein sequence ID" value="RFM34614.1"/>
    <property type="molecule type" value="Genomic_DNA"/>
</dbReference>
<protein>
    <submittedName>
        <fullName evidence="1">Uncharacterized protein</fullName>
    </submittedName>
</protein>
<sequence>MLLGFAGIVLFLVLASDVVLWAYFKKGINGDGTVLRFPKKGEDLYNEKRFALHPFKAIVINTDDIQIVYGKDNDSIGIREADGQVSANYYKLAGDTLYILPVPGGGISVYCKEVQYIKIAKDSVRLNVIDLKQPTLELTAMNDCYVDMTGIEVKNFTYKGGSNNRVVAYLKGKLDNVDMQLGEYGSVNLQDIAIKNFALKADKMREFSLDEIVLLNLTQFKRN</sequence>
<proteinExistence type="predicted"/>
<evidence type="ECO:0000313" key="2">
    <source>
        <dbReference type="Proteomes" id="UP000261174"/>
    </source>
</evidence>
<name>A0A3E1P3C8_9BACT</name>
<accession>A0A3E1P3C8</accession>